<protein>
    <recommendedName>
        <fullName evidence="6">Sieve element occlusion N-terminal domain-containing protein</fullName>
    </recommendedName>
</protein>
<name>A0A498HML4_MALDO</name>
<comment type="caution">
    <text evidence="4">The sequence shown here is derived from an EMBL/GenBank/DDBJ whole genome shotgun (WGS) entry which is preliminary data.</text>
</comment>
<organism evidence="4 5">
    <name type="scientific">Malus domestica</name>
    <name type="common">Apple</name>
    <name type="synonym">Pyrus malus</name>
    <dbReference type="NCBI Taxonomy" id="3750"/>
    <lineage>
        <taxon>Eukaryota</taxon>
        <taxon>Viridiplantae</taxon>
        <taxon>Streptophyta</taxon>
        <taxon>Embryophyta</taxon>
        <taxon>Tracheophyta</taxon>
        <taxon>Spermatophyta</taxon>
        <taxon>Magnoliopsida</taxon>
        <taxon>eudicotyledons</taxon>
        <taxon>Gunneridae</taxon>
        <taxon>Pentapetalae</taxon>
        <taxon>rosids</taxon>
        <taxon>fabids</taxon>
        <taxon>Rosales</taxon>
        <taxon>Rosaceae</taxon>
        <taxon>Amygdaloideae</taxon>
        <taxon>Maleae</taxon>
        <taxon>Malus</taxon>
    </lineage>
</organism>
<dbReference type="Proteomes" id="UP000290289">
    <property type="component" value="Chromosome 16"/>
</dbReference>
<dbReference type="InterPro" id="IPR039299">
    <property type="entry name" value="SEOA"/>
</dbReference>
<dbReference type="Pfam" id="PF14576">
    <property type="entry name" value="SEO_N"/>
    <property type="match status" value="1"/>
</dbReference>
<dbReference type="InterPro" id="IPR027944">
    <property type="entry name" value="SEO_C"/>
</dbReference>
<accession>A0A498HML4</accession>
<sequence length="873" mass="98429">MALVPQNIAKPPTPAQSYNNPPIPAAQSYNNPPAPAQSYNNPPVPATQSYNNPPAPAAQNYNPAPIAAVQNYNPAPMLAAQNYNPAPLPAAQNYNPAPMLTAQNYNPALVPAAQSYNAPQAPGAQSYNAPQATGAQYYNKPTAGGRRGGDYYNRPLPKDGRRFSSTSDDSMLTNQILASDKSRARPYDVALLSLKHILQTVDVILSRVTQPDIHSTVTGALVTGAHADALEHEKASHAIMSGLPDNYDVPTSLFNAISCEIFCTWLSGEDANKTTMDILDIVQHYDWDEKVVLALGAFAVKDGEYWLVAHLYTTNPLAKAVGQLKQVQEILEHAGTSLKPKFDAYNNLVRAVLNVTKCIVQLHDLHHDPIMTTEAESAATTALIPTAVYWTIRSIVVAATQLLGITGMGPEHVTEAWELSSLAHKLETIHGHLKENLNRLLDIIKTKKEEQELSEIAYILESPHIDNTKPLRVLFYKDDQPALYDCYSKKRVDIDVLKRKVVILFLSDIDFINENEYMIVQQMYLEKRQNATRPESQYEVVWVPIVDTWTDAKYQQFEELRRSMEWFTVFHPSVVSKTVIRYMRKQDKWNYGKKPLLVVMDPQGKIVHTNAVHMMCVWGSIAFPFTSQRERLLWEEETWRIELLADSIDQNLITWITEGKYICLYGGEDIDWIRNFTKSAKNVAREAGIQLELLYVGKRNPKEKVVRNIMNVIQAEKLSHTLEWNLIWFFWMRLESMWQSKGHQMQSEAIRSGRLRTDNMKNDPVMQGIISMLSFGSSDRGWAVIGAGSSEMSKANGEHMHRSLSEYSLWNKRVDEIGFVRALNEYLTGVYKEAPHHCTSLILPATGLMPETVACAECGRLMERFTMFRCCTD</sequence>
<dbReference type="AlphaFoldDB" id="A0A498HML4"/>
<reference evidence="4 5" key="1">
    <citation type="submission" date="2018-10" db="EMBL/GenBank/DDBJ databases">
        <title>A high-quality apple genome assembly.</title>
        <authorList>
            <person name="Hu J."/>
        </authorList>
    </citation>
    <scope>NUCLEOTIDE SEQUENCE [LARGE SCALE GENOMIC DNA]</scope>
    <source>
        <strain evidence="5">cv. HFTH1</strain>
        <tissue evidence="4">Young leaf</tissue>
    </source>
</reference>
<dbReference type="InterPro" id="IPR027942">
    <property type="entry name" value="SEO_N"/>
</dbReference>
<evidence type="ECO:0000256" key="1">
    <source>
        <dbReference type="SAM" id="MobiDB-lite"/>
    </source>
</evidence>
<feature type="region of interest" description="Disordered" evidence="1">
    <location>
        <begin position="135"/>
        <end position="155"/>
    </location>
</feature>
<feature type="domain" description="Sieve element occlusion C-terminal" evidence="3">
    <location>
        <begin position="629"/>
        <end position="872"/>
    </location>
</feature>
<dbReference type="STRING" id="3750.A0A498HML4"/>
<keyword evidence="5" id="KW-1185">Reference proteome</keyword>
<proteinExistence type="predicted"/>
<dbReference type="OrthoDB" id="1854460at2759"/>
<feature type="region of interest" description="Disordered" evidence="1">
    <location>
        <begin position="1"/>
        <end position="58"/>
    </location>
</feature>
<evidence type="ECO:0000313" key="5">
    <source>
        <dbReference type="Proteomes" id="UP000290289"/>
    </source>
</evidence>
<gene>
    <name evidence="4" type="ORF">DVH24_033727</name>
</gene>
<evidence type="ECO:0000259" key="3">
    <source>
        <dbReference type="Pfam" id="PF14577"/>
    </source>
</evidence>
<dbReference type="PANTHER" id="PTHR33232:SF20">
    <property type="entry name" value="PROTEIN SIEVE ELEMENT OCCLUSION B-LIKE"/>
    <property type="match status" value="1"/>
</dbReference>
<feature type="compositionally biased region" description="Polar residues" evidence="1">
    <location>
        <begin position="27"/>
        <end position="50"/>
    </location>
</feature>
<dbReference type="Gramene" id="mRNA:MD16G0093400">
    <property type="protein sequence ID" value="mRNA:MD16G0093400"/>
    <property type="gene ID" value="MD16G0093400"/>
</dbReference>
<feature type="domain" description="Sieve element occlusion N-terminal" evidence="2">
    <location>
        <begin position="167"/>
        <end position="464"/>
    </location>
</feature>
<dbReference type="GO" id="GO:0010088">
    <property type="term" value="P:phloem development"/>
    <property type="evidence" value="ECO:0007669"/>
    <property type="project" value="InterPro"/>
</dbReference>
<dbReference type="KEGG" id="mdm:103403085"/>
<evidence type="ECO:0000259" key="2">
    <source>
        <dbReference type="Pfam" id="PF14576"/>
    </source>
</evidence>
<dbReference type="EMBL" id="RDQH01000342">
    <property type="protein sequence ID" value="RXH72189.1"/>
    <property type="molecule type" value="Genomic_DNA"/>
</dbReference>
<evidence type="ECO:0008006" key="6">
    <source>
        <dbReference type="Google" id="ProtNLM"/>
    </source>
</evidence>
<dbReference type="Pfam" id="PF14577">
    <property type="entry name" value="SEO_C"/>
    <property type="match status" value="1"/>
</dbReference>
<dbReference type="PANTHER" id="PTHR33232">
    <property type="entry name" value="PROTEIN SIEVE ELEMENT OCCLUSION B-LIKE"/>
    <property type="match status" value="1"/>
</dbReference>
<evidence type="ECO:0000313" key="4">
    <source>
        <dbReference type="EMBL" id="RXH72189.1"/>
    </source>
</evidence>